<proteinExistence type="inferred from homology"/>
<evidence type="ECO:0000259" key="2">
    <source>
        <dbReference type="Pfam" id="PF13154"/>
    </source>
</evidence>
<evidence type="ECO:0000256" key="1">
    <source>
        <dbReference type="ARBA" id="ARBA00010657"/>
    </source>
</evidence>
<dbReference type="GO" id="GO:0006310">
    <property type="term" value="P:DNA recombination"/>
    <property type="evidence" value="ECO:0007669"/>
    <property type="project" value="InterPro"/>
</dbReference>
<protein>
    <submittedName>
        <fullName evidence="3">Plasmid recombination enzyme</fullName>
    </submittedName>
</protein>
<organism evidence="3 4">
    <name type="scientific">Nostoc punctiforme (strain ATCC 29133 / PCC 73102)</name>
    <dbReference type="NCBI Taxonomy" id="63737"/>
    <lineage>
        <taxon>Bacteria</taxon>
        <taxon>Bacillati</taxon>
        <taxon>Cyanobacteriota</taxon>
        <taxon>Cyanophyceae</taxon>
        <taxon>Nostocales</taxon>
        <taxon>Nostocaceae</taxon>
        <taxon>Nostoc</taxon>
    </lineage>
</organism>
<dbReference type="InterPro" id="IPR025054">
    <property type="entry name" value="DUF3991"/>
</dbReference>
<dbReference type="EMBL" id="CP001037">
    <property type="protein sequence ID" value="ACC81775.1"/>
    <property type="molecule type" value="Genomic_DNA"/>
</dbReference>
<dbReference type="InterPro" id="IPR001668">
    <property type="entry name" value="Mob_Pre"/>
</dbReference>
<dbReference type="CDD" id="cd17242">
    <property type="entry name" value="MobM_relaxase"/>
    <property type="match status" value="1"/>
</dbReference>
<dbReference type="eggNOG" id="COG1196">
    <property type="taxonomic scope" value="Bacteria"/>
</dbReference>
<dbReference type="HOGENOM" id="CLU_029018_0_0_3"/>
<dbReference type="EnsemblBacteria" id="ACC81775">
    <property type="protein sequence ID" value="ACC81775"/>
    <property type="gene ID" value="Npun_R3345"/>
</dbReference>
<dbReference type="eggNOG" id="COG0358">
    <property type="taxonomic scope" value="Bacteria"/>
</dbReference>
<gene>
    <name evidence="3" type="ordered locus">Npun_R3345</name>
</gene>
<dbReference type="SUPFAM" id="SSF57783">
    <property type="entry name" value="Zinc beta-ribbon"/>
    <property type="match status" value="1"/>
</dbReference>
<dbReference type="KEGG" id="npu:Npun_R3345"/>
<dbReference type="Proteomes" id="UP000001191">
    <property type="component" value="Chromosome"/>
</dbReference>
<dbReference type="AlphaFoldDB" id="B2J004"/>
<evidence type="ECO:0000313" key="3">
    <source>
        <dbReference type="EMBL" id="ACC81775.1"/>
    </source>
</evidence>
<comment type="similarity">
    <text evidence="1">Belongs to the plasmid mobilization pre family.</text>
</comment>
<name>B2J004_NOSP7</name>
<evidence type="ECO:0000313" key="4">
    <source>
        <dbReference type="Proteomes" id="UP000001191"/>
    </source>
</evidence>
<dbReference type="Pfam" id="PF13154">
    <property type="entry name" value="DUF3991"/>
    <property type="match status" value="1"/>
</dbReference>
<sequence length="500" mass="56782">MPTYAICRIQKIKSWGELGSSSLHTTRERDTPNADPSIKNIRVIGNADDIDMETLFKEKIGGQKIRSNAVLAIEMLLSASPQYFRPENPSQAGTYNQDFLDNFVEASSKWLLERYTDRVVRAELHLDEVTPHIHAYIVPLDNHGKLNCRALFNGRQKLSQMQDSFANAVAHLGIERGIKGSRAKHTDIKKYYAQVNQQTFNLDIKEIFPQPQQHQNAVTYLEQVQESLQPTLNNVNYQLADRKRILSEKEHLALTALASERERQSLEKRICELELEVAQLKAQAELLRDLPLDYVAYKLGLFPDKKGQNRWKGEGHIISIIDSKFYDFGTYQKGGGGAIDLVMHVNRCNCKNALKWLAEHFSSTQLIKALNHHIRSQVEKISKYDLNSPFKPPLSDETHWTDVHNYLTSQRKIPEYLIDILHTNGLIYADKNANAVFIMRNLTGETTGAFLRGTQGRDNTFVGFAIGTKRTAGWFHLTIGGQTSDEISRAVIVKSPIEVL</sequence>
<accession>B2J004</accession>
<dbReference type="GO" id="GO:0003677">
    <property type="term" value="F:DNA binding"/>
    <property type="evidence" value="ECO:0007669"/>
    <property type="project" value="InterPro"/>
</dbReference>
<dbReference type="STRING" id="63737.Npun_R3345"/>
<dbReference type="Gene3D" id="3.30.930.30">
    <property type="match status" value="1"/>
</dbReference>
<dbReference type="NCBIfam" id="NF041497">
    <property type="entry name" value="MobV"/>
    <property type="match status" value="1"/>
</dbReference>
<dbReference type="PhylomeDB" id="B2J004"/>
<dbReference type="RefSeq" id="WP_012409753.1">
    <property type="nucleotide sequence ID" value="NC_010628.1"/>
</dbReference>
<reference evidence="3 4" key="2">
    <citation type="journal article" date="2013" name="Plant Physiol.">
        <title>A Nostoc punctiforme Sugar Transporter Necessary to Establish a Cyanobacterium-Plant Symbiosis.</title>
        <authorList>
            <person name="Ekman M."/>
            <person name="Picossi S."/>
            <person name="Campbell E.L."/>
            <person name="Meeks J.C."/>
            <person name="Flores E."/>
        </authorList>
    </citation>
    <scope>NUCLEOTIDE SEQUENCE [LARGE SCALE GENOMIC DNA]</scope>
    <source>
        <strain evidence="4">ATCC 29133 / PCC 73102</strain>
    </source>
</reference>
<keyword evidence="4" id="KW-1185">Reference proteome</keyword>
<reference evidence="4" key="1">
    <citation type="submission" date="2008-04" db="EMBL/GenBank/DDBJ databases">
        <title>Complete sequence of chromosome of Nostoc punctiforme ATCC 29133.</title>
        <authorList>
            <consortium name="US DOE Joint Genome Institute"/>
            <person name="Copeland A."/>
            <person name="Lucas S."/>
            <person name="Lapidus A."/>
            <person name="Glavina del Rio T."/>
            <person name="Dalin E."/>
            <person name="Tice H."/>
            <person name="Pitluck S."/>
            <person name="Chain P."/>
            <person name="Malfatti S."/>
            <person name="Shin M."/>
            <person name="Vergez L."/>
            <person name="Schmutz J."/>
            <person name="Larimer F."/>
            <person name="Land M."/>
            <person name="Hauser L."/>
            <person name="Kyrpides N."/>
            <person name="Kim E."/>
            <person name="Meeks J.C."/>
            <person name="Elhai J."/>
            <person name="Campbell E.L."/>
            <person name="Thiel T."/>
            <person name="Longmire J."/>
            <person name="Potts M."/>
            <person name="Atlas R."/>
        </authorList>
    </citation>
    <scope>NUCLEOTIDE SEQUENCE [LARGE SCALE GENOMIC DNA]</scope>
    <source>
        <strain evidence="4">ATCC 29133 / PCC 73102</strain>
    </source>
</reference>
<feature type="domain" description="DUF3991" evidence="2">
    <location>
        <begin position="405"/>
        <end position="473"/>
    </location>
</feature>
<dbReference type="Pfam" id="PF01076">
    <property type="entry name" value="Mob_Pre"/>
    <property type="match status" value="1"/>
</dbReference>